<dbReference type="SUPFAM" id="SSF53187">
    <property type="entry name" value="Zn-dependent exopeptidases"/>
    <property type="match status" value="1"/>
</dbReference>
<name>A0ABQ5Z8T4_9SPHN</name>
<organism evidence="1 2">
    <name type="scientific">Sphingomonas astaxanthinifaciens DSM 22298</name>
    <dbReference type="NCBI Taxonomy" id="1123267"/>
    <lineage>
        <taxon>Bacteria</taxon>
        <taxon>Pseudomonadati</taxon>
        <taxon>Pseudomonadota</taxon>
        <taxon>Alphaproteobacteria</taxon>
        <taxon>Sphingomonadales</taxon>
        <taxon>Sphingomonadaceae</taxon>
        <taxon>Sphingomonas</taxon>
    </lineage>
</organism>
<proteinExistence type="predicted"/>
<evidence type="ECO:0000313" key="1">
    <source>
        <dbReference type="EMBL" id="GLR46987.1"/>
    </source>
</evidence>
<sequence>MRPSSTPTGALAPPRLIPGRGQLPVLLSVPHAGRAYPDWLVRLARRGAASLAPLEDPLVDRLVWRAQALGIACVVADAPRAAIDCNRAEDELDPHAINLPPGAGHDGWRVRAGLGLIPARLAGAGDLWRRRIGPAELEARLDSAWRPYHRLLAEQLELLRRRHAEVLLLDCHSMPWRPGQAELVLGDRHGLSAAPFVAELARQTAEAAGYRTSRNDPYAGGQIVAAHGAPERGVHALQLELDRRCYLDPAGRAPGEGFDRSARLFEELARTLGGHFLDRNALPLAAE</sequence>
<gene>
    <name evidence="1" type="ORF">GCM10007925_06980</name>
</gene>
<dbReference type="EMBL" id="BSOO01000005">
    <property type="protein sequence ID" value="GLR46987.1"/>
    <property type="molecule type" value="Genomic_DNA"/>
</dbReference>
<dbReference type="Pfam" id="PF05013">
    <property type="entry name" value="FGase"/>
    <property type="match status" value="1"/>
</dbReference>
<dbReference type="InterPro" id="IPR007709">
    <property type="entry name" value="N-FG_amidohydro"/>
</dbReference>
<accession>A0ABQ5Z8T4</accession>
<evidence type="ECO:0000313" key="2">
    <source>
        <dbReference type="Proteomes" id="UP001156703"/>
    </source>
</evidence>
<protein>
    <submittedName>
        <fullName evidence="1">N-formylglutamate amidohydrolase</fullName>
    </submittedName>
</protein>
<dbReference type="Gene3D" id="3.40.630.40">
    <property type="entry name" value="Zn-dependent exopeptidases"/>
    <property type="match status" value="1"/>
</dbReference>
<dbReference type="RefSeq" id="WP_169738088.1">
    <property type="nucleotide sequence ID" value="NZ_BSOO01000005.1"/>
</dbReference>
<dbReference type="Proteomes" id="UP001156703">
    <property type="component" value="Unassembled WGS sequence"/>
</dbReference>
<comment type="caution">
    <text evidence="1">The sequence shown here is derived from an EMBL/GenBank/DDBJ whole genome shotgun (WGS) entry which is preliminary data.</text>
</comment>
<keyword evidence="2" id="KW-1185">Reference proteome</keyword>
<reference evidence="2" key="1">
    <citation type="journal article" date="2019" name="Int. J. Syst. Evol. Microbiol.">
        <title>The Global Catalogue of Microorganisms (GCM) 10K type strain sequencing project: providing services to taxonomists for standard genome sequencing and annotation.</title>
        <authorList>
            <consortium name="The Broad Institute Genomics Platform"/>
            <consortium name="The Broad Institute Genome Sequencing Center for Infectious Disease"/>
            <person name="Wu L."/>
            <person name="Ma J."/>
        </authorList>
    </citation>
    <scope>NUCLEOTIDE SEQUENCE [LARGE SCALE GENOMIC DNA]</scope>
    <source>
        <strain evidence="2">NBRC 102146</strain>
    </source>
</reference>